<evidence type="ECO:0000313" key="1">
    <source>
        <dbReference type="EMBL" id="ESO07754.1"/>
    </source>
</evidence>
<dbReference type="InParanoid" id="T1F2W4"/>
<dbReference type="SUPFAM" id="SSF48371">
    <property type="entry name" value="ARM repeat"/>
    <property type="match status" value="1"/>
</dbReference>
<evidence type="ECO:0000313" key="2">
    <source>
        <dbReference type="EnsemblMetazoa" id="HelroP170302"/>
    </source>
</evidence>
<dbReference type="Gene3D" id="1.25.10.10">
    <property type="entry name" value="Leucine-rich Repeat Variant"/>
    <property type="match status" value="1"/>
</dbReference>
<organism evidence="2 3">
    <name type="scientific">Helobdella robusta</name>
    <name type="common">Californian leech</name>
    <dbReference type="NCBI Taxonomy" id="6412"/>
    <lineage>
        <taxon>Eukaryota</taxon>
        <taxon>Metazoa</taxon>
        <taxon>Spiralia</taxon>
        <taxon>Lophotrochozoa</taxon>
        <taxon>Annelida</taxon>
        <taxon>Clitellata</taxon>
        <taxon>Hirudinea</taxon>
        <taxon>Rhynchobdellida</taxon>
        <taxon>Glossiphoniidae</taxon>
        <taxon>Helobdella</taxon>
    </lineage>
</organism>
<proteinExistence type="predicted"/>
<name>T1F2W4_HELRO</name>
<dbReference type="CTD" id="20203163"/>
<dbReference type="Proteomes" id="UP000015101">
    <property type="component" value="Unassembled WGS sequence"/>
</dbReference>
<dbReference type="KEGG" id="hro:HELRODRAFT_170302"/>
<gene>
    <name evidence="2" type="primary">20203163</name>
    <name evidence="1" type="ORF">HELRODRAFT_170302</name>
</gene>
<dbReference type="RefSeq" id="XP_009014365.1">
    <property type="nucleotide sequence ID" value="XM_009016117.1"/>
</dbReference>
<protein>
    <submittedName>
        <fullName evidence="1 2">Uncharacterized protein</fullName>
    </submittedName>
</protein>
<reference evidence="2" key="3">
    <citation type="submission" date="2015-06" db="UniProtKB">
        <authorList>
            <consortium name="EnsemblMetazoa"/>
        </authorList>
    </citation>
    <scope>IDENTIFICATION</scope>
</reference>
<reference evidence="3" key="1">
    <citation type="submission" date="2012-12" db="EMBL/GenBank/DDBJ databases">
        <authorList>
            <person name="Hellsten U."/>
            <person name="Grimwood J."/>
            <person name="Chapman J.A."/>
            <person name="Shapiro H."/>
            <person name="Aerts A."/>
            <person name="Otillar R.P."/>
            <person name="Terry A.Y."/>
            <person name="Boore J.L."/>
            <person name="Simakov O."/>
            <person name="Marletaz F."/>
            <person name="Cho S.-J."/>
            <person name="Edsinger-Gonzales E."/>
            <person name="Havlak P."/>
            <person name="Kuo D.-H."/>
            <person name="Larsson T."/>
            <person name="Lv J."/>
            <person name="Arendt D."/>
            <person name="Savage R."/>
            <person name="Osoegawa K."/>
            <person name="de Jong P."/>
            <person name="Lindberg D.R."/>
            <person name="Seaver E.C."/>
            <person name="Weisblat D.A."/>
            <person name="Putnam N.H."/>
            <person name="Grigoriev I.V."/>
            <person name="Rokhsar D.S."/>
        </authorList>
    </citation>
    <scope>NUCLEOTIDE SEQUENCE</scope>
</reference>
<dbReference type="InterPro" id="IPR016024">
    <property type="entry name" value="ARM-type_fold"/>
</dbReference>
<dbReference type="AlphaFoldDB" id="T1F2W4"/>
<dbReference type="EMBL" id="AMQM01003516">
    <property type="status" value="NOT_ANNOTATED_CDS"/>
    <property type="molecule type" value="Genomic_DNA"/>
</dbReference>
<dbReference type="HOGENOM" id="CLU_1435885_0_0_1"/>
<sequence>MQAEMMDLKSSHNDCGVNMDYILKFDHDDFAFKLAKIFSSDSLTETDISERKEHIITLTELCRISGKSYKTATKIINKLKVLLNSRHRFEWLVDELKYISSNNNVISNNINGSQNGINHDNDVTSYLESLLCLVNALIDKCPNPMERIIVRNEFIGSLRDRITLTNGAKLRNLDNIEPIYLAASVKIIT</sequence>
<dbReference type="EnsemblMetazoa" id="HelroT170302">
    <property type="protein sequence ID" value="HelroP170302"/>
    <property type="gene ID" value="HelroG170302"/>
</dbReference>
<dbReference type="InterPro" id="IPR011989">
    <property type="entry name" value="ARM-like"/>
</dbReference>
<accession>T1F2W4</accession>
<evidence type="ECO:0000313" key="3">
    <source>
        <dbReference type="Proteomes" id="UP000015101"/>
    </source>
</evidence>
<reference evidence="1 3" key="2">
    <citation type="journal article" date="2013" name="Nature">
        <title>Insights into bilaterian evolution from three spiralian genomes.</title>
        <authorList>
            <person name="Simakov O."/>
            <person name="Marletaz F."/>
            <person name="Cho S.J."/>
            <person name="Edsinger-Gonzales E."/>
            <person name="Havlak P."/>
            <person name="Hellsten U."/>
            <person name="Kuo D.H."/>
            <person name="Larsson T."/>
            <person name="Lv J."/>
            <person name="Arendt D."/>
            <person name="Savage R."/>
            <person name="Osoegawa K."/>
            <person name="de Jong P."/>
            <person name="Grimwood J."/>
            <person name="Chapman J.A."/>
            <person name="Shapiro H."/>
            <person name="Aerts A."/>
            <person name="Otillar R.P."/>
            <person name="Terry A.Y."/>
            <person name="Boore J.L."/>
            <person name="Grigoriev I.V."/>
            <person name="Lindberg D.R."/>
            <person name="Seaver E.C."/>
            <person name="Weisblat D.A."/>
            <person name="Putnam N.H."/>
            <person name="Rokhsar D.S."/>
        </authorList>
    </citation>
    <scope>NUCLEOTIDE SEQUENCE</scope>
</reference>
<dbReference type="GeneID" id="20203163"/>
<dbReference type="EMBL" id="KB096183">
    <property type="protein sequence ID" value="ESO07754.1"/>
    <property type="molecule type" value="Genomic_DNA"/>
</dbReference>
<keyword evidence="3" id="KW-1185">Reference proteome</keyword>